<evidence type="ECO:0000259" key="24">
    <source>
        <dbReference type="Pfam" id="PF01299"/>
    </source>
</evidence>
<dbReference type="GO" id="GO:0005765">
    <property type="term" value="C:lysosomal membrane"/>
    <property type="evidence" value="ECO:0007669"/>
    <property type="project" value="TreeGrafter"/>
</dbReference>
<dbReference type="Pfam" id="PF21222">
    <property type="entry name" value="Lamp2_2nd"/>
    <property type="match status" value="1"/>
</dbReference>
<dbReference type="Proteomes" id="UP000691718">
    <property type="component" value="Unassembled WGS sequence"/>
</dbReference>
<evidence type="ECO:0000256" key="12">
    <source>
        <dbReference type="ARBA" id="ARBA00023180"/>
    </source>
</evidence>
<keyword evidence="13" id="KW-0966">Cell projection</keyword>
<evidence type="ECO:0000256" key="18">
    <source>
        <dbReference type="ARBA" id="ARBA00074379"/>
    </source>
</evidence>
<comment type="function">
    <text evidence="16">Plays a role in short-term synaptic plasticity in a subset of GABAergic neurons in the brain.</text>
</comment>
<keyword evidence="27" id="KW-1185">Reference proteome</keyword>
<feature type="domain" description="Lysosome-associated membrane glycoprotein 2-like transmembrane" evidence="25">
    <location>
        <begin position="326"/>
        <end position="354"/>
    </location>
</feature>
<evidence type="ECO:0000259" key="25">
    <source>
        <dbReference type="Pfam" id="PF21222"/>
    </source>
</evidence>
<evidence type="ECO:0000256" key="23">
    <source>
        <dbReference type="SAM" id="SignalP"/>
    </source>
</evidence>
<keyword evidence="12" id="KW-0325">Glycoprotein</keyword>
<accession>A0A8S3Y0F9</accession>
<evidence type="ECO:0000256" key="6">
    <source>
        <dbReference type="ARBA" id="ARBA00022692"/>
    </source>
</evidence>
<feature type="compositionally biased region" description="Polar residues" evidence="21">
    <location>
        <begin position="46"/>
        <end position="55"/>
    </location>
</feature>
<evidence type="ECO:0000313" key="26">
    <source>
        <dbReference type="EMBL" id="CAG5048110.1"/>
    </source>
</evidence>
<reference evidence="26" key="1">
    <citation type="submission" date="2021-04" db="EMBL/GenBank/DDBJ databases">
        <authorList>
            <person name="Tunstrom K."/>
        </authorList>
    </citation>
    <scope>NUCLEOTIDE SEQUENCE</scope>
</reference>
<feature type="transmembrane region" description="Helical" evidence="22">
    <location>
        <begin position="325"/>
        <end position="346"/>
    </location>
</feature>
<evidence type="ECO:0000256" key="3">
    <source>
        <dbReference type="ARBA" id="ARBA00004172"/>
    </source>
</evidence>
<feature type="compositionally biased region" description="Low complexity" evidence="21">
    <location>
        <begin position="82"/>
        <end position="120"/>
    </location>
</feature>
<keyword evidence="7 23" id="KW-0732">Signal</keyword>
<comment type="similarity">
    <text evidence="5 20">Belongs to the LAMP family.</text>
</comment>
<evidence type="ECO:0000256" key="15">
    <source>
        <dbReference type="ARBA" id="ARBA00029428"/>
    </source>
</evidence>
<keyword evidence="14" id="KW-0968">Cytoplasmic vesicle</keyword>
<dbReference type="PROSITE" id="PS51407">
    <property type="entry name" value="LAMP_3"/>
    <property type="match status" value="1"/>
</dbReference>
<evidence type="ECO:0000256" key="19">
    <source>
        <dbReference type="ARBA" id="ARBA00076257"/>
    </source>
</evidence>
<dbReference type="OrthoDB" id="6232933at2759"/>
<dbReference type="PANTHER" id="PTHR11506:SF35">
    <property type="entry name" value="LYSOSOME-ASSOCIATED MEMBRANE GLYCOPROTEIN 5"/>
    <property type="match status" value="1"/>
</dbReference>
<keyword evidence="11 20" id="KW-0472">Membrane</keyword>
<comment type="caution">
    <text evidence="26">The sequence shown here is derived from an EMBL/GenBank/DDBJ whole genome shotgun (WGS) entry which is preliminary data.</text>
</comment>
<proteinExistence type="inferred from homology"/>
<keyword evidence="6 20" id="KW-0812">Transmembrane</keyword>
<comment type="caution">
    <text evidence="20">Lacks conserved residue(s) required for the propagation of feature annotation.</text>
</comment>
<feature type="chain" id="PRO_5035811964" description="Lysosome-associated membrane glycoprotein 5" evidence="23">
    <location>
        <begin position="23"/>
        <end position="360"/>
    </location>
</feature>
<sequence>MALLRLCVFLTVICSLIVIGQGVSITTKKPVLIPIPSWATSQNPPALIPVSNSDDTPVDVHGPLSMTTLESSEPDPTPAPSPVTTTSTAVPTTKHTTTPEPAPTTTVSTTTVPTTTTVTPTPEPKPTPAPGPLPPPSQGKWAYTDKTSNVTCILVQFAAQLNVTYPKNINGSTSLAYVLLNVPANATVSDGSCNATEQWIKLTWPESGDYSMLLVFTTNTTTKDYALHSLNATITPDILVNSSLKNPVELWHGVEWQVPLATSYRCSPATQLNMTAEITSMAATLTISQLQEEAFRNAKNSNTFSAERRGVVTARECGGGDLPDAVPIAVGCALGGLVVVVLIAYLEGRRRSAARGYLSM</sequence>
<dbReference type="EMBL" id="CAJQZP010001459">
    <property type="protein sequence ID" value="CAG5048110.1"/>
    <property type="molecule type" value="Genomic_DNA"/>
</dbReference>
<keyword evidence="9 22" id="KW-1133">Transmembrane helix</keyword>
<evidence type="ECO:0000256" key="22">
    <source>
        <dbReference type="SAM" id="Phobius"/>
    </source>
</evidence>
<evidence type="ECO:0000256" key="5">
    <source>
        <dbReference type="ARBA" id="ARBA00009644"/>
    </source>
</evidence>
<feature type="signal peptide" evidence="23">
    <location>
        <begin position="1"/>
        <end position="22"/>
    </location>
</feature>
<keyword evidence="10" id="KW-0770">Synapse</keyword>
<evidence type="ECO:0000313" key="27">
    <source>
        <dbReference type="Proteomes" id="UP000691718"/>
    </source>
</evidence>
<feature type="region of interest" description="Disordered" evidence="21">
    <location>
        <begin position="46"/>
        <end position="138"/>
    </location>
</feature>
<evidence type="ECO:0000256" key="7">
    <source>
        <dbReference type="ARBA" id="ARBA00022729"/>
    </source>
</evidence>
<organism evidence="26 27">
    <name type="scientific">Parnassius apollo</name>
    <name type="common">Apollo butterfly</name>
    <name type="synonym">Papilio apollo</name>
    <dbReference type="NCBI Taxonomy" id="110799"/>
    <lineage>
        <taxon>Eukaryota</taxon>
        <taxon>Metazoa</taxon>
        <taxon>Ecdysozoa</taxon>
        <taxon>Arthropoda</taxon>
        <taxon>Hexapoda</taxon>
        <taxon>Insecta</taxon>
        <taxon>Pterygota</taxon>
        <taxon>Neoptera</taxon>
        <taxon>Endopterygota</taxon>
        <taxon>Lepidoptera</taxon>
        <taxon>Glossata</taxon>
        <taxon>Ditrysia</taxon>
        <taxon>Papilionoidea</taxon>
        <taxon>Papilionidae</taxon>
        <taxon>Parnassiinae</taxon>
        <taxon>Parnassini</taxon>
        <taxon>Parnassius</taxon>
        <taxon>Parnassius</taxon>
    </lineage>
</organism>
<dbReference type="Pfam" id="PF01299">
    <property type="entry name" value="Lamp2-like_luminal"/>
    <property type="match status" value="1"/>
</dbReference>
<feature type="compositionally biased region" description="Pro residues" evidence="21">
    <location>
        <begin position="121"/>
        <end position="137"/>
    </location>
</feature>
<evidence type="ECO:0000256" key="4">
    <source>
        <dbReference type="ARBA" id="ARBA00004279"/>
    </source>
</evidence>
<gene>
    <name evidence="26" type="ORF">PAPOLLO_LOCUS24105</name>
</gene>
<dbReference type="AlphaFoldDB" id="A0A8S3Y0F9"/>
<evidence type="ECO:0000256" key="11">
    <source>
        <dbReference type="ARBA" id="ARBA00023136"/>
    </source>
</evidence>
<dbReference type="PANTHER" id="PTHR11506">
    <property type="entry name" value="LYSOSOME-ASSOCIATED MEMBRANE GLYCOPROTEIN"/>
    <property type="match status" value="1"/>
</dbReference>
<dbReference type="InterPro" id="IPR048528">
    <property type="entry name" value="Lamp2-like_luminal"/>
</dbReference>
<feature type="domain" description="Lysosome-associated membrane glycoprotein 2-like luminal" evidence="24">
    <location>
        <begin position="142"/>
        <end position="279"/>
    </location>
</feature>
<protein>
    <recommendedName>
        <fullName evidence="18">Lysosome-associated membrane glycoprotein 5</fullName>
    </recommendedName>
    <alternativeName>
        <fullName evidence="19">Lysosome-associated membrane protein 5</fullName>
    </alternativeName>
</protein>
<evidence type="ECO:0000256" key="21">
    <source>
        <dbReference type="SAM" id="MobiDB-lite"/>
    </source>
</evidence>
<dbReference type="InterPro" id="IPR002000">
    <property type="entry name" value="Lysosome-assoc_membr_glycop"/>
</dbReference>
<evidence type="ECO:0000256" key="14">
    <source>
        <dbReference type="ARBA" id="ARBA00023329"/>
    </source>
</evidence>
<keyword evidence="8" id="KW-0967">Endosome</keyword>
<evidence type="ECO:0000256" key="1">
    <source>
        <dbReference type="ARBA" id="ARBA00004151"/>
    </source>
</evidence>
<evidence type="ECO:0000256" key="13">
    <source>
        <dbReference type="ARBA" id="ARBA00023273"/>
    </source>
</evidence>
<evidence type="ECO:0000256" key="10">
    <source>
        <dbReference type="ARBA" id="ARBA00023018"/>
    </source>
</evidence>
<evidence type="ECO:0000256" key="17">
    <source>
        <dbReference type="ARBA" id="ARBA00060492"/>
    </source>
</evidence>
<evidence type="ECO:0000256" key="20">
    <source>
        <dbReference type="PROSITE-ProRule" id="PRU00740"/>
    </source>
</evidence>
<evidence type="ECO:0000256" key="2">
    <source>
        <dbReference type="ARBA" id="ARBA00004158"/>
    </source>
</evidence>
<dbReference type="GO" id="GO:0072594">
    <property type="term" value="P:establishment of protein localization to organelle"/>
    <property type="evidence" value="ECO:0007669"/>
    <property type="project" value="TreeGrafter"/>
</dbReference>
<dbReference type="InterPro" id="IPR048524">
    <property type="entry name" value="Lamp2-like_TM"/>
</dbReference>
<dbReference type="GO" id="GO:0031902">
    <property type="term" value="C:late endosome membrane"/>
    <property type="evidence" value="ECO:0007669"/>
    <property type="project" value="TreeGrafter"/>
</dbReference>
<evidence type="ECO:0000256" key="8">
    <source>
        <dbReference type="ARBA" id="ARBA00022753"/>
    </source>
</evidence>
<evidence type="ECO:0000256" key="9">
    <source>
        <dbReference type="ARBA" id="ARBA00022989"/>
    </source>
</evidence>
<evidence type="ECO:0000256" key="16">
    <source>
        <dbReference type="ARBA" id="ARBA00053950"/>
    </source>
</evidence>
<dbReference type="GO" id="GO:0005886">
    <property type="term" value="C:plasma membrane"/>
    <property type="evidence" value="ECO:0007669"/>
    <property type="project" value="UniProtKB-SubCell"/>
</dbReference>
<comment type="subcellular location">
    <subcellularLocation>
        <location evidence="4">Cell projection</location>
        <location evidence="4">Dendrite</location>
    </subcellularLocation>
    <subcellularLocation>
        <location evidence="17">Cell projection</location>
        <location evidence="17">Growth cone membrane</location>
        <topology evidence="17">Single-pass type I membrane protein</topology>
    </subcellularLocation>
    <subcellularLocation>
        <location evidence="15">Cytoplasmic vesicle</location>
        <location evidence="15">Secretory vesicle</location>
        <location evidence="15">Synaptic vesicle membrane</location>
        <topology evidence="15">Single-pass type I membrane protein</topology>
    </subcellularLocation>
    <subcellularLocation>
        <location evidence="2">Early endosome membrane</location>
        <topology evidence="2">Single-pass type I membrane protein</topology>
    </subcellularLocation>
    <subcellularLocation>
        <location evidence="1">Endoplasmic reticulum-Golgi intermediate compartment membrane</location>
        <topology evidence="1">Single-pass type I membrane protein</topology>
    </subcellularLocation>
    <subcellularLocation>
        <location evidence="20">Membrane</location>
        <topology evidence="20">Single-pass type I membrane protein</topology>
    </subcellularLocation>
    <subcellularLocation>
        <location evidence="3">Recycling endosome</location>
    </subcellularLocation>
</comment>
<name>A0A8S3Y0F9_PARAO</name>